<dbReference type="InterPro" id="IPR053139">
    <property type="entry name" value="Surface_bspA-like"/>
</dbReference>
<dbReference type="EMBL" id="JAPFFF010000050">
    <property type="protein sequence ID" value="KAK8839779.1"/>
    <property type="molecule type" value="Genomic_DNA"/>
</dbReference>
<proteinExistence type="predicted"/>
<evidence type="ECO:0000313" key="1">
    <source>
        <dbReference type="EMBL" id="KAK8834948.1"/>
    </source>
</evidence>
<evidence type="ECO:0008006" key="4">
    <source>
        <dbReference type="Google" id="ProtNLM"/>
    </source>
</evidence>
<reference evidence="1 3" key="1">
    <citation type="submission" date="2024-04" db="EMBL/GenBank/DDBJ databases">
        <title>Tritrichomonas musculus Genome.</title>
        <authorList>
            <person name="Alves-Ferreira E."/>
            <person name="Grigg M."/>
            <person name="Lorenzi H."/>
            <person name="Galac M."/>
        </authorList>
    </citation>
    <scope>NUCLEOTIDE SEQUENCE [LARGE SCALE GENOMIC DNA]</scope>
    <source>
        <strain evidence="1 3">EAF2021</strain>
    </source>
</reference>
<organism evidence="1 3">
    <name type="scientific">Tritrichomonas musculus</name>
    <dbReference type="NCBI Taxonomy" id="1915356"/>
    <lineage>
        <taxon>Eukaryota</taxon>
        <taxon>Metamonada</taxon>
        <taxon>Parabasalia</taxon>
        <taxon>Tritrichomonadida</taxon>
        <taxon>Tritrichomonadidae</taxon>
        <taxon>Tritrichomonas</taxon>
    </lineage>
</organism>
<accession>A0ABR2GMV7</accession>
<dbReference type="EMBL" id="JAPFFF010000263">
    <property type="protein sequence ID" value="KAK8834948.1"/>
    <property type="molecule type" value="Genomic_DNA"/>
</dbReference>
<keyword evidence="3" id="KW-1185">Reference proteome</keyword>
<dbReference type="SUPFAM" id="SSF52058">
    <property type="entry name" value="L domain-like"/>
    <property type="match status" value="3"/>
</dbReference>
<gene>
    <name evidence="1" type="ORF">M9Y10_020538</name>
    <name evidence="2" type="ORF">M9Y10_031486</name>
</gene>
<dbReference type="InterPro" id="IPR026906">
    <property type="entry name" value="LRR_5"/>
</dbReference>
<dbReference type="Proteomes" id="UP001470230">
    <property type="component" value="Unassembled WGS sequence"/>
</dbReference>
<dbReference type="PANTHER" id="PTHR45661:SF3">
    <property type="entry name" value="IG-LIKE DOMAIN-CONTAINING PROTEIN"/>
    <property type="match status" value="1"/>
</dbReference>
<comment type="caution">
    <text evidence="1">The sequence shown here is derived from an EMBL/GenBank/DDBJ whole genome shotgun (WGS) entry which is preliminary data.</text>
</comment>
<evidence type="ECO:0000313" key="2">
    <source>
        <dbReference type="EMBL" id="KAK8839779.1"/>
    </source>
</evidence>
<protein>
    <recommendedName>
        <fullName evidence="4">Surface antigen BspA-like</fullName>
    </recommendedName>
</protein>
<dbReference type="Pfam" id="PF13306">
    <property type="entry name" value="LRR_5"/>
    <property type="match status" value="6"/>
</dbReference>
<dbReference type="InterPro" id="IPR032675">
    <property type="entry name" value="LRR_dom_sf"/>
</dbReference>
<name>A0ABR2GMV7_9EUKA</name>
<dbReference type="PANTHER" id="PTHR45661">
    <property type="entry name" value="SURFACE ANTIGEN"/>
    <property type="match status" value="1"/>
</dbReference>
<sequence>MKRVLQNGVVFEINENDFTAKVVKSPAAANSVFIPRAIYYESKEYIVIEIDESAFQSNQNISSVFFEDKSEVKKIAKNVFSASNIVHFSIPANLKFIEEGWCRSTNSLIDIDISSQNQYFQLINGSLVIMSTDDNEKVLIFASRNTNDCEIPSYVTKIASYSFENTTSLYSLSFPDDSKLRSISQKAFQFSKIKKFTIPSTLQYLEEGWCSYMDYLTDIEVSPKNVFFEYLDNKYLIRKGQNDEETILLFVNRNIIDSIIPSCVTRIGSFSFANCKELKSISFNKNTKIKAISKDAFSRSKLQDLSIPASLEYLDDGWCNSLSSLKNISVSPKNSHFMFIDNSYLIHHDEMNGDKKVLILARRDITHAKIPSFVTHIANEAFKDCYDLNDVLFTSDSSLIEIGDNSFANCLSLTNISMIPKKVKRIGKAAFQYCEILGSITFDQSNECELEIIDDEAFDSCTNLEKVSVIPKHVKRIGDYAFGACQSLSSISFQEGAEIEYIDNDAFNYTSIINIPVPANVKGLKEKFTMSHNSAYQFEISPDNKFNEYFENEFLISKLEDDVVLVYANSDIEEALIPSNVTRIGIYSFQMCDKLNSVSFKSDSNLKSIGENAFSYSSLKSLELPDSLEIIEDGWCFSLVDLIDIKVSPKNENFRLFGDGLLIRKNFYNSFLSGDDIIFALRNIETATIPSFISRIGMHAFAFCSNLKSIAFEETSALKEFCSSSFIDCKKLESIVSIPASLRFVGCFCFSRSVNLTSLEFLSDELEFHYGSFYECSSVAILSFPNGRHIKLGFNMFLNVKNEIIIYISNNGEIIRQKN</sequence>
<evidence type="ECO:0000313" key="3">
    <source>
        <dbReference type="Proteomes" id="UP001470230"/>
    </source>
</evidence>
<dbReference type="Gene3D" id="3.80.10.10">
    <property type="entry name" value="Ribonuclease Inhibitor"/>
    <property type="match status" value="4"/>
</dbReference>